<organism evidence="1 2">
    <name type="scientific">Marinobacterium rhizophilum</name>
    <dbReference type="NCBI Taxonomy" id="420402"/>
    <lineage>
        <taxon>Bacteria</taxon>
        <taxon>Pseudomonadati</taxon>
        <taxon>Pseudomonadota</taxon>
        <taxon>Gammaproteobacteria</taxon>
        <taxon>Oceanospirillales</taxon>
        <taxon>Oceanospirillaceae</taxon>
        <taxon>Marinobacterium</taxon>
    </lineage>
</organism>
<sequence>MAFLAAFAVTLVILCLMAAALHFGRAPTYRPSRTEVLALLQGVLDGTTTQQRWDLYIGMPLRHDPELEAIRLRCLVLQEGDDKEPAAGEGIDEHLFDRAGRERLRAIVDDLQRLIAKDPVYREF</sequence>
<gene>
    <name evidence="1" type="ORF">KDW95_19260</name>
</gene>
<accession>A0ABY5HJE0</accession>
<evidence type="ECO:0000313" key="2">
    <source>
        <dbReference type="Proteomes" id="UP001058461"/>
    </source>
</evidence>
<dbReference type="RefSeq" id="WP_255853415.1">
    <property type="nucleotide sequence ID" value="NZ_CP073347.1"/>
</dbReference>
<dbReference type="Proteomes" id="UP001058461">
    <property type="component" value="Chromosome"/>
</dbReference>
<dbReference type="EMBL" id="CP073347">
    <property type="protein sequence ID" value="UTW11375.1"/>
    <property type="molecule type" value="Genomic_DNA"/>
</dbReference>
<protein>
    <submittedName>
        <fullName evidence="1">Uncharacterized protein</fullName>
    </submittedName>
</protein>
<name>A0ABY5HJE0_9GAMM</name>
<reference evidence="1" key="1">
    <citation type="submission" date="2021-04" db="EMBL/GenBank/DDBJ databases">
        <title>Oceanospirillales bacteria with DddD are important DMSP degraders in coastal seawater.</title>
        <authorList>
            <person name="Liu J."/>
        </authorList>
    </citation>
    <scope>NUCLEOTIDE SEQUENCE</scope>
    <source>
        <strain evidence="1">D13-1</strain>
    </source>
</reference>
<keyword evidence="2" id="KW-1185">Reference proteome</keyword>
<evidence type="ECO:0000313" key="1">
    <source>
        <dbReference type="EMBL" id="UTW11375.1"/>
    </source>
</evidence>
<proteinExistence type="predicted"/>